<dbReference type="SMART" id="SM00443">
    <property type="entry name" value="G_patch"/>
    <property type="match status" value="1"/>
</dbReference>
<dbReference type="PROSITE" id="PS50174">
    <property type="entry name" value="G_PATCH"/>
    <property type="match status" value="1"/>
</dbReference>
<feature type="compositionally biased region" description="Basic and acidic residues" evidence="4">
    <location>
        <begin position="32"/>
        <end position="46"/>
    </location>
</feature>
<evidence type="ECO:0000256" key="4">
    <source>
        <dbReference type="SAM" id="MobiDB-lite"/>
    </source>
</evidence>
<protein>
    <recommendedName>
        <fullName evidence="2">G patch domain-containing protein 11</fullName>
    </recommendedName>
    <alternativeName>
        <fullName evidence="3">Coiled-coil domain-containing protein 75</fullName>
    </alternativeName>
</protein>
<organism evidence="6 7">
    <name type="scientific">Chironomus riparius</name>
    <dbReference type="NCBI Taxonomy" id="315576"/>
    <lineage>
        <taxon>Eukaryota</taxon>
        <taxon>Metazoa</taxon>
        <taxon>Ecdysozoa</taxon>
        <taxon>Arthropoda</taxon>
        <taxon>Hexapoda</taxon>
        <taxon>Insecta</taxon>
        <taxon>Pterygota</taxon>
        <taxon>Neoptera</taxon>
        <taxon>Endopterygota</taxon>
        <taxon>Diptera</taxon>
        <taxon>Nematocera</taxon>
        <taxon>Chironomoidea</taxon>
        <taxon>Chironomidae</taxon>
        <taxon>Chironominae</taxon>
        <taxon>Chironomus</taxon>
    </lineage>
</organism>
<dbReference type="Pfam" id="PF13821">
    <property type="entry name" value="DUF4187"/>
    <property type="match status" value="1"/>
</dbReference>
<dbReference type="InterPro" id="IPR025239">
    <property type="entry name" value="DUF4187"/>
</dbReference>
<dbReference type="GO" id="GO:0000776">
    <property type="term" value="C:kinetochore"/>
    <property type="evidence" value="ECO:0007669"/>
    <property type="project" value="TreeGrafter"/>
</dbReference>
<evidence type="ECO:0000259" key="5">
    <source>
        <dbReference type="PROSITE" id="PS50174"/>
    </source>
</evidence>
<dbReference type="AlphaFoldDB" id="A0A9N9RT64"/>
<evidence type="ECO:0000313" key="6">
    <source>
        <dbReference type="EMBL" id="CAG9804429.1"/>
    </source>
</evidence>
<evidence type="ECO:0000256" key="3">
    <source>
        <dbReference type="ARBA" id="ARBA00030688"/>
    </source>
</evidence>
<dbReference type="PANTHER" id="PTHR21032:SF0">
    <property type="entry name" value="G PATCH DOMAIN-CONTAINING PROTEIN 11"/>
    <property type="match status" value="1"/>
</dbReference>
<accession>A0A9N9RT64</accession>
<gene>
    <name evidence="6" type="ORF">CHIRRI_LOCUS7318</name>
</gene>
<evidence type="ECO:0000313" key="7">
    <source>
        <dbReference type="Proteomes" id="UP001153620"/>
    </source>
</evidence>
<reference evidence="6" key="1">
    <citation type="submission" date="2022-01" db="EMBL/GenBank/DDBJ databases">
        <authorList>
            <person name="King R."/>
        </authorList>
    </citation>
    <scope>NUCLEOTIDE SEQUENCE</scope>
</reference>
<feature type="region of interest" description="Disordered" evidence="4">
    <location>
        <begin position="24"/>
        <end position="48"/>
    </location>
</feature>
<dbReference type="EMBL" id="OU895878">
    <property type="protein sequence ID" value="CAG9804429.1"/>
    <property type="molecule type" value="Genomic_DNA"/>
</dbReference>
<dbReference type="Pfam" id="PF01585">
    <property type="entry name" value="G-patch"/>
    <property type="match status" value="1"/>
</dbReference>
<sequence length="248" mass="28995">MSSDEEDYMSDAFLAKLEDVKPSLVTNNSTKRRNEIELRQQKEKQKYKPMHVVQKEKLKEGLNKALTSDNKGFALLSKMGYKEGTSLGKTQQAIKEPIKIKVPTEGRLGLGTETLIKESRERQLTSLKRKINESNLSTEEYRKQMREMSDKKQVPFDLHKLQRTCRLLDMDSRVNAPIHSWFWPEIKTTEEDPIEEESESTELSDVEKLEMLRKFLRNSYFYCEYCSEHYKDASDMKSNCPGPNKDDH</sequence>
<dbReference type="OrthoDB" id="786951at2759"/>
<evidence type="ECO:0000256" key="2">
    <source>
        <dbReference type="ARBA" id="ARBA00021978"/>
    </source>
</evidence>
<keyword evidence="7" id="KW-1185">Reference proteome</keyword>
<dbReference type="InterPro" id="IPR039249">
    <property type="entry name" value="GPATCH11"/>
</dbReference>
<proteinExistence type="inferred from homology"/>
<dbReference type="Proteomes" id="UP001153620">
    <property type="component" value="Chromosome 2"/>
</dbReference>
<dbReference type="SMART" id="SM01173">
    <property type="entry name" value="DUF4187"/>
    <property type="match status" value="1"/>
</dbReference>
<feature type="domain" description="G-patch" evidence="5">
    <location>
        <begin position="68"/>
        <end position="115"/>
    </location>
</feature>
<evidence type="ECO:0000256" key="1">
    <source>
        <dbReference type="ARBA" id="ARBA00007140"/>
    </source>
</evidence>
<reference evidence="6" key="2">
    <citation type="submission" date="2022-10" db="EMBL/GenBank/DDBJ databases">
        <authorList>
            <consortium name="ENA_rothamsted_submissions"/>
            <consortium name="culmorum"/>
            <person name="King R."/>
        </authorList>
    </citation>
    <scope>NUCLEOTIDE SEQUENCE</scope>
</reference>
<dbReference type="GO" id="GO:0003676">
    <property type="term" value="F:nucleic acid binding"/>
    <property type="evidence" value="ECO:0007669"/>
    <property type="project" value="InterPro"/>
</dbReference>
<dbReference type="InterPro" id="IPR000467">
    <property type="entry name" value="G_patch_dom"/>
</dbReference>
<name>A0A9N9RT64_9DIPT</name>
<dbReference type="PANTHER" id="PTHR21032">
    <property type="entry name" value="G PATCH DOMAIN-CONTAINING PROTEIN 11"/>
    <property type="match status" value="1"/>
</dbReference>
<comment type="similarity">
    <text evidence="1">Belongs to the GPATCH11 family.</text>
</comment>